<dbReference type="InterPro" id="IPR035895">
    <property type="entry name" value="HPr-like_sf"/>
</dbReference>
<dbReference type="AlphaFoldDB" id="A0A7X2TP98"/>
<proteinExistence type="predicted"/>
<dbReference type="RefSeq" id="WP_154457712.1">
    <property type="nucleotide sequence ID" value="NZ_VUMV01000003.1"/>
</dbReference>
<reference evidence="2 3" key="1">
    <citation type="submission" date="2019-08" db="EMBL/GenBank/DDBJ databases">
        <title>In-depth cultivation of the pig gut microbiome towards novel bacterial diversity and tailored functional studies.</title>
        <authorList>
            <person name="Wylensek D."/>
            <person name="Hitch T.C.A."/>
            <person name="Clavel T."/>
        </authorList>
    </citation>
    <scope>NUCLEOTIDE SEQUENCE [LARGE SCALE GENOMIC DNA]</scope>
    <source>
        <strain evidence="2 3">Oil+RF-744-WCA-WT-13</strain>
    </source>
</reference>
<name>A0A7X2TP98_9FIRM</name>
<dbReference type="InterPro" id="IPR000032">
    <property type="entry name" value="HPr-like"/>
</dbReference>
<gene>
    <name evidence="2" type="ORF">FYJ60_05685</name>
</gene>
<sequence>MQTVKISLNSIEKVKNFVNAISNFDFDFDLVSGRYVIDAKSIMGIFSLDLSKPIDLNIHTDGSELTQVLDVLKPYIVEEK</sequence>
<organism evidence="2 3">
    <name type="scientific">Bilifractor porci</name>
    <dbReference type="NCBI Taxonomy" id="2606636"/>
    <lineage>
        <taxon>Bacteria</taxon>
        <taxon>Bacillati</taxon>
        <taxon>Bacillota</taxon>
        <taxon>Clostridia</taxon>
        <taxon>Lachnospirales</taxon>
        <taxon>Lachnospiraceae</taxon>
        <taxon>Bilifractor</taxon>
    </lineage>
</organism>
<dbReference type="EMBL" id="VUMV01000003">
    <property type="protein sequence ID" value="MST81803.1"/>
    <property type="molecule type" value="Genomic_DNA"/>
</dbReference>
<protein>
    <submittedName>
        <fullName evidence="2">HPr family phosphocarrier protein</fullName>
    </submittedName>
</protein>
<comment type="caution">
    <text evidence="2">The sequence shown here is derived from an EMBL/GenBank/DDBJ whole genome shotgun (WGS) entry which is preliminary data.</text>
</comment>
<dbReference type="Gene3D" id="3.30.1340.10">
    <property type="entry name" value="HPr-like"/>
    <property type="match status" value="1"/>
</dbReference>
<evidence type="ECO:0000313" key="2">
    <source>
        <dbReference type="EMBL" id="MST81803.1"/>
    </source>
</evidence>
<evidence type="ECO:0000259" key="1">
    <source>
        <dbReference type="PROSITE" id="PS51350"/>
    </source>
</evidence>
<feature type="domain" description="HPr" evidence="1">
    <location>
        <begin position="1"/>
        <end position="80"/>
    </location>
</feature>
<dbReference type="PROSITE" id="PS51350">
    <property type="entry name" value="PTS_HPR_DOM"/>
    <property type="match status" value="1"/>
</dbReference>
<accession>A0A7X2TP98</accession>
<evidence type="ECO:0000313" key="3">
    <source>
        <dbReference type="Proteomes" id="UP000466864"/>
    </source>
</evidence>
<keyword evidence="3" id="KW-1185">Reference proteome</keyword>
<dbReference type="SUPFAM" id="SSF55594">
    <property type="entry name" value="HPr-like"/>
    <property type="match status" value="1"/>
</dbReference>
<dbReference type="Proteomes" id="UP000466864">
    <property type="component" value="Unassembled WGS sequence"/>
</dbReference>
<dbReference type="Pfam" id="PF00381">
    <property type="entry name" value="PTS-HPr"/>
    <property type="match status" value="1"/>
</dbReference>